<feature type="domain" description="Helicase C-terminal" evidence="2">
    <location>
        <begin position="362"/>
        <end position="518"/>
    </location>
</feature>
<evidence type="ECO:0000259" key="1">
    <source>
        <dbReference type="PROSITE" id="PS51192"/>
    </source>
</evidence>
<dbReference type="SMART" id="SM00490">
    <property type="entry name" value="HELICc"/>
    <property type="match status" value="1"/>
</dbReference>
<dbReference type="RefSeq" id="WP_186956932.1">
    <property type="nucleotide sequence ID" value="NZ_JACOFX010000026.1"/>
</dbReference>
<keyword evidence="3" id="KW-0067">ATP-binding</keyword>
<proteinExistence type="predicted"/>
<dbReference type="Pfam" id="PF04851">
    <property type="entry name" value="ResIII"/>
    <property type="match status" value="1"/>
</dbReference>
<name>A0ABR6ZIZ3_9BURK</name>
<dbReference type="SUPFAM" id="SSF52540">
    <property type="entry name" value="P-loop containing nucleoside triphosphate hydrolases"/>
    <property type="match status" value="1"/>
</dbReference>
<dbReference type="PROSITE" id="PS51194">
    <property type="entry name" value="HELICASE_CTER"/>
    <property type="match status" value="1"/>
</dbReference>
<gene>
    <name evidence="3" type="ORF">H8L47_27050</name>
</gene>
<dbReference type="InterPro" id="IPR007560">
    <property type="entry name" value="Restrct_endonuc_IV_Mrr"/>
</dbReference>
<dbReference type="InterPro" id="IPR027417">
    <property type="entry name" value="P-loop_NTPase"/>
</dbReference>
<accession>A0ABR6ZIZ3</accession>
<dbReference type="Pfam" id="PF04471">
    <property type="entry name" value="Mrr_cat"/>
    <property type="match status" value="1"/>
</dbReference>
<dbReference type="GO" id="GO:0004386">
    <property type="term" value="F:helicase activity"/>
    <property type="evidence" value="ECO:0007669"/>
    <property type="project" value="UniProtKB-KW"/>
</dbReference>
<keyword evidence="3" id="KW-0547">Nucleotide-binding</keyword>
<dbReference type="SUPFAM" id="SSF52980">
    <property type="entry name" value="Restriction endonuclease-like"/>
    <property type="match status" value="1"/>
</dbReference>
<dbReference type="Gene3D" id="3.40.50.300">
    <property type="entry name" value="P-loop containing nucleotide triphosphate hydrolases"/>
    <property type="match status" value="2"/>
</dbReference>
<dbReference type="Proteomes" id="UP000646911">
    <property type="component" value="Unassembled WGS sequence"/>
</dbReference>
<dbReference type="InterPro" id="IPR011335">
    <property type="entry name" value="Restrct_endonuc-II-like"/>
</dbReference>
<dbReference type="CDD" id="cd18032">
    <property type="entry name" value="DEXHc_RE_I_III_res"/>
    <property type="match status" value="1"/>
</dbReference>
<comment type="caution">
    <text evidence="3">The sequence shown here is derived from an EMBL/GenBank/DDBJ whole genome shotgun (WGS) entry which is preliminary data.</text>
</comment>
<dbReference type="InterPro" id="IPR006935">
    <property type="entry name" value="Helicase/UvrB_N"/>
</dbReference>
<protein>
    <submittedName>
        <fullName evidence="3">DEAD/DEAH box helicase family protein</fullName>
    </submittedName>
</protein>
<keyword evidence="3" id="KW-0378">Hydrolase</keyword>
<dbReference type="EMBL" id="JACOFX010000026">
    <property type="protein sequence ID" value="MBC3911222.1"/>
    <property type="molecule type" value="Genomic_DNA"/>
</dbReference>
<keyword evidence="3" id="KW-0347">Helicase</keyword>
<evidence type="ECO:0000313" key="4">
    <source>
        <dbReference type="Proteomes" id="UP000646911"/>
    </source>
</evidence>
<dbReference type="PROSITE" id="PS51192">
    <property type="entry name" value="HELICASE_ATP_BIND_1"/>
    <property type="match status" value="1"/>
</dbReference>
<dbReference type="SMART" id="SM00487">
    <property type="entry name" value="DEXDc"/>
    <property type="match status" value="1"/>
</dbReference>
<evidence type="ECO:0000259" key="2">
    <source>
        <dbReference type="PROSITE" id="PS51194"/>
    </source>
</evidence>
<feature type="domain" description="Helicase ATP-binding" evidence="1">
    <location>
        <begin position="151"/>
        <end position="306"/>
    </location>
</feature>
<dbReference type="InterPro" id="IPR001650">
    <property type="entry name" value="Helicase_C-like"/>
</dbReference>
<sequence length="750" mass="86688">MIKEFKDVDNLSPSDFEIFVRDVFLSAGWVDAEITKIGKEYRYGDGGVDIFAYKNKRKFAIEVKQRDIHANVDIKALNQLVAGAKLANVTYMILVTNSYFTSEVKTRALRLGVELFDRDGLQDLYIQKHSEIGREIRPRFYQQIIIDEAIANFQTGKKKLLIEMATGLGKTYTAAHLIKKLLMNSKTRPRVLFLAHQIEILLQSVTSFKNVLGISSYNYSACFAGVSPENTDFVFATFDTLHSKLSELKRESFSFVIVDEAHHAPAKTYADVITHFSPELLIGLTATPFREDNRDVINFFGGDDCHIGRYDLTWGLRNKYLAFPKYEVLLNDIDESKIAQLQLGLEIKDLDKNLFLHKKDEEVVRIIEKTVEDKNINNVKGIVFCRNINHMRHLLNFFELGTATCVHSHMKENERRDNIRNFREGDYKYILVCDLFNEGIDIPETNLLVFMRFTGSRRIWLQQLGRGLRKTKTKNFINVLDFVGSLERVYEIKQLETEIKNKSFDRKAQTNSETEDDESIYDVLHDSSIEVSFSKSAADVLRLIEEYKLKLGFRDILLDKIRKYYEKTGKIPCIEMLEVSLMEVSLNEISTCFDSYCNYLTIAFGNDASVMEIFSNTVNEQIYVYVDNFFMQWRIMPSLTAIENNFTYDGLCIYTKFELNNKFADLLNEERLNTNAKVTDLRSTQKNHISDNQLKEDLEFRKNQLLKQYKGILNSLADFTSLTESENMAIDQAFGSRSSFIKASRKFAND</sequence>
<dbReference type="InterPro" id="IPR014001">
    <property type="entry name" value="Helicase_ATP-bd"/>
</dbReference>
<dbReference type="Pfam" id="PF00271">
    <property type="entry name" value="Helicase_C"/>
    <property type="match status" value="1"/>
</dbReference>
<organism evidence="3 4">
    <name type="scientific">Undibacterium umbellatum</name>
    <dbReference type="NCBI Taxonomy" id="2762300"/>
    <lineage>
        <taxon>Bacteria</taxon>
        <taxon>Pseudomonadati</taxon>
        <taxon>Pseudomonadota</taxon>
        <taxon>Betaproteobacteria</taxon>
        <taxon>Burkholderiales</taxon>
        <taxon>Oxalobacteraceae</taxon>
        <taxon>Undibacterium</taxon>
    </lineage>
</organism>
<dbReference type="PANTHER" id="PTHR47396:SF1">
    <property type="entry name" value="ATP-DEPENDENT HELICASE IRC3-RELATED"/>
    <property type="match status" value="1"/>
</dbReference>
<reference evidence="3 4" key="1">
    <citation type="submission" date="2020-08" db="EMBL/GenBank/DDBJ databases">
        <title>Novel species isolated from subtropical streams in China.</title>
        <authorList>
            <person name="Lu H."/>
        </authorList>
    </citation>
    <scope>NUCLEOTIDE SEQUENCE [LARGE SCALE GENOMIC DNA]</scope>
    <source>
        <strain evidence="3 4">NL8W</strain>
    </source>
</reference>
<dbReference type="InterPro" id="IPR050742">
    <property type="entry name" value="Helicase_Restrict-Modif_Enz"/>
</dbReference>
<keyword evidence="4" id="KW-1185">Reference proteome</keyword>
<evidence type="ECO:0000313" key="3">
    <source>
        <dbReference type="EMBL" id="MBC3911222.1"/>
    </source>
</evidence>
<dbReference type="PANTHER" id="PTHR47396">
    <property type="entry name" value="TYPE I RESTRICTION ENZYME ECOKI R PROTEIN"/>
    <property type="match status" value="1"/>
</dbReference>